<accession>A0ABW4Q218</accession>
<keyword evidence="1" id="KW-0472">Membrane</keyword>
<protein>
    <recommendedName>
        <fullName evidence="4">DUF4129 domain-containing protein</fullName>
    </recommendedName>
</protein>
<evidence type="ECO:0000313" key="3">
    <source>
        <dbReference type="Proteomes" id="UP001597307"/>
    </source>
</evidence>
<keyword evidence="1" id="KW-1133">Transmembrane helix</keyword>
<sequence length="207" mass="22428">MDAASFIFHAAIALALVGILSAATAFALSRSLRRNDDADSLFWYGFSGLLAVVFVIIGAVATVPGSGGVVSAGALVFAGVAVGWLWRGERERRRRVQAEKIREVREGLRTRHERVLQQWVTYELDPAAAIDFPAMTDLSRSDTSQLIRSMRTAALLRERFEGDEVDSSEYERAVAGLEAALRVAETAAGVIPTDSMGRELPTSSKSI</sequence>
<dbReference type="Proteomes" id="UP001597307">
    <property type="component" value="Unassembled WGS sequence"/>
</dbReference>
<proteinExistence type="predicted"/>
<evidence type="ECO:0000256" key="1">
    <source>
        <dbReference type="SAM" id="Phobius"/>
    </source>
</evidence>
<feature type="transmembrane region" description="Helical" evidence="1">
    <location>
        <begin position="6"/>
        <end position="29"/>
    </location>
</feature>
<gene>
    <name evidence="2" type="ORF">ACFSFX_02130</name>
</gene>
<feature type="transmembrane region" description="Helical" evidence="1">
    <location>
        <begin position="67"/>
        <end position="86"/>
    </location>
</feature>
<dbReference type="RefSeq" id="WP_343877601.1">
    <property type="nucleotide sequence ID" value="NZ_BAAAIJ010000007.1"/>
</dbReference>
<reference evidence="3" key="1">
    <citation type="journal article" date="2019" name="Int. J. Syst. Evol. Microbiol.">
        <title>The Global Catalogue of Microorganisms (GCM) 10K type strain sequencing project: providing services to taxonomists for standard genome sequencing and annotation.</title>
        <authorList>
            <consortium name="The Broad Institute Genomics Platform"/>
            <consortium name="The Broad Institute Genome Sequencing Center for Infectious Disease"/>
            <person name="Wu L."/>
            <person name="Ma J."/>
        </authorList>
    </citation>
    <scope>NUCLEOTIDE SEQUENCE [LARGE SCALE GENOMIC DNA]</scope>
    <source>
        <strain evidence="3">JCM 11496</strain>
    </source>
</reference>
<organism evidence="2 3">
    <name type="scientific">Arthrobacter flavus</name>
    <dbReference type="NCBI Taxonomy" id="95172"/>
    <lineage>
        <taxon>Bacteria</taxon>
        <taxon>Bacillati</taxon>
        <taxon>Actinomycetota</taxon>
        <taxon>Actinomycetes</taxon>
        <taxon>Micrococcales</taxon>
        <taxon>Micrococcaceae</taxon>
        <taxon>Arthrobacter</taxon>
    </lineage>
</organism>
<keyword evidence="1" id="KW-0812">Transmembrane</keyword>
<keyword evidence="3" id="KW-1185">Reference proteome</keyword>
<feature type="transmembrane region" description="Helical" evidence="1">
    <location>
        <begin position="41"/>
        <end position="61"/>
    </location>
</feature>
<dbReference type="EMBL" id="JBHUGA010000006">
    <property type="protein sequence ID" value="MFD1845392.1"/>
    <property type="molecule type" value="Genomic_DNA"/>
</dbReference>
<name>A0ABW4Q218_9MICC</name>
<evidence type="ECO:0000313" key="2">
    <source>
        <dbReference type="EMBL" id="MFD1845392.1"/>
    </source>
</evidence>
<evidence type="ECO:0008006" key="4">
    <source>
        <dbReference type="Google" id="ProtNLM"/>
    </source>
</evidence>
<comment type="caution">
    <text evidence="2">The sequence shown here is derived from an EMBL/GenBank/DDBJ whole genome shotgun (WGS) entry which is preliminary data.</text>
</comment>